<proteinExistence type="predicted"/>
<dbReference type="Pfam" id="PF12900">
    <property type="entry name" value="Pyridox_ox_2"/>
    <property type="match status" value="1"/>
</dbReference>
<protein>
    <submittedName>
        <fullName evidence="1">Pyridoxamine 5'-phosphate oxidase family protein</fullName>
    </submittedName>
</protein>
<evidence type="ECO:0000313" key="1">
    <source>
        <dbReference type="EMBL" id="MBT1158029.1"/>
    </source>
</evidence>
<dbReference type="InterPro" id="IPR012349">
    <property type="entry name" value="Split_barrel_FMN-bd"/>
</dbReference>
<gene>
    <name evidence="1" type="ORF">J1C56_20745</name>
</gene>
<dbReference type="AlphaFoldDB" id="A0A9X1D7M2"/>
<organism evidence="1 2">
    <name type="scientific">Aminobacter anthyllidis</name>
    <dbReference type="NCBI Taxonomy" id="1035067"/>
    <lineage>
        <taxon>Bacteria</taxon>
        <taxon>Pseudomonadati</taxon>
        <taxon>Pseudomonadota</taxon>
        <taxon>Alphaproteobacteria</taxon>
        <taxon>Hyphomicrobiales</taxon>
        <taxon>Phyllobacteriaceae</taxon>
        <taxon>Aminobacter</taxon>
    </lineage>
</organism>
<sequence>MVVQEMTREESIAMLLSRRLARLACVRDNQPYLVPCHYAFSDNHLYSFALPGKKIDWMRQNAHVCVQVDELGANRQWRSVVVYGRFEELPETPQWHRERMHAWSLLEQHANWWEPGSLKPPFASAETGSALIFYRIKIDSITGRHAHDEDDGSG</sequence>
<keyword evidence="2" id="KW-1185">Reference proteome</keyword>
<dbReference type="RefSeq" id="WP_214391962.1">
    <property type="nucleotide sequence ID" value="NZ_JAFLWW010000006.1"/>
</dbReference>
<accession>A0A9X1D7M2</accession>
<dbReference type="SUPFAM" id="SSF50475">
    <property type="entry name" value="FMN-binding split barrel"/>
    <property type="match status" value="1"/>
</dbReference>
<reference evidence="1" key="1">
    <citation type="journal article" date="2021" name="Microorganisms">
        <title>Phylogenomic Reconstruction and Metabolic Potential of the Genus Aminobacter.</title>
        <authorList>
            <person name="Artuso I."/>
            <person name="Turrini P."/>
            <person name="Pirolo M."/>
            <person name="Lugli G.A."/>
            <person name="Ventura M."/>
            <person name="Visca P."/>
        </authorList>
    </citation>
    <scope>NUCLEOTIDE SEQUENCE</scope>
    <source>
        <strain evidence="1">LMG 26462</strain>
    </source>
</reference>
<comment type="caution">
    <text evidence="1">The sequence shown here is derived from an EMBL/GenBank/DDBJ whole genome shotgun (WGS) entry which is preliminary data.</text>
</comment>
<evidence type="ECO:0000313" key="2">
    <source>
        <dbReference type="Proteomes" id="UP001138921"/>
    </source>
</evidence>
<reference evidence="1" key="2">
    <citation type="submission" date="2021-03" db="EMBL/GenBank/DDBJ databases">
        <authorList>
            <person name="Artuso I."/>
            <person name="Turrini P."/>
            <person name="Pirolo M."/>
            <person name="Lugli G.A."/>
            <person name="Ventura M."/>
            <person name="Visca P."/>
        </authorList>
    </citation>
    <scope>NUCLEOTIDE SEQUENCE</scope>
    <source>
        <strain evidence="1">LMG 26462</strain>
    </source>
</reference>
<dbReference type="EMBL" id="JAFLWW010000006">
    <property type="protein sequence ID" value="MBT1158029.1"/>
    <property type="molecule type" value="Genomic_DNA"/>
</dbReference>
<dbReference type="InterPro" id="IPR024747">
    <property type="entry name" value="Pyridox_Oxase-rel"/>
</dbReference>
<dbReference type="Gene3D" id="2.30.110.10">
    <property type="entry name" value="Electron Transport, Fmn-binding Protein, Chain A"/>
    <property type="match status" value="1"/>
</dbReference>
<dbReference type="Proteomes" id="UP001138921">
    <property type="component" value="Unassembled WGS sequence"/>
</dbReference>
<name>A0A9X1D7M2_9HYPH</name>